<proteinExistence type="predicted"/>
<gene>
    <name evidence="1" type="ORF">ACFPYI_06885</name>
</gene>
<protein>
    <submittedName>
        <fullName evidence="1">Uncharacterized protein</fullName>
    </submittedName>
</protein>
<accession>A0ABD5RKZ6</accession>
<evidence type="ECO:0000313" key="1">
    <source>
        <dbReference type="EMBL" id="MFC5971056.1"/>
    </source>
</evidence>
<sequence>MMECICGNAPEPVVALMHDGDEVREFFTLLCRECDAENDDVVKAVAAGAPREIQEDVLYGNRESWWPEYPCPYDLNTLGHTDNPEHWVCDQCGEERINCEAEQLVEHGVEQEMRMLLCMTCDSDVNELRFQHPEQSGLADFY</sequence>
<name>A0ABD5RKZ6_9EURY</name>
<dbReference type="AlphaFoldDB" id="A0ABD5RKZ6"/>
<evidence type="ECO:0000313" key="2">
    <source>
        <dbReference type="Proteomes" id="UP001596099"/>
    </source>
</evidence>
<dbReference type="EMBL" id="JBHSQH010000001">
    <property type="protein sequence ID" value="MFC5971056.1"/>
    <property type="molecule type" value="Genomic_DNA"/>
</dbReference>
<organism evidence="1 2">
    <name type="scientific">Halomarina salina</name>
    <dbReference type="NCBI Taxonomy" id="1872699"/>
    <lineage>
        <taxon>Archaea</taxon>
        <taxon>Methanobacteriati</taxon>
        <taxon>Methanobacteriota</taxon>
        <taxon>Stenosarchaea group</taxon>
        <taxon>Halobacteria</taxon>
        <taxon>Halobacteriales</taxon>
        <taxon>Natronomonadaceae</taxon>
        <taxon>Halomarina</taxon>
    </lineage>
</organism>
<keyword evidence="2" id="KW-1185">Reference proteome</keyword>
<reference evidence="1 2" key="1">
    <citation type="journal article" date="2019" name="Int. J. Syst. Evol. Microbiol.">
        <title>The Global Catalogue of Microorganisms (GCM) 10K type strain sequencing project: providing services to taxonomists for standard genome sequencing and annotation.</title>
        <authorList>
            <consortium name="The Broad Institute Genomics Platform"/>
            <consortium name="The Broad Institute Genome Sequencing Center for Infectious Disease"/>
            <person name="Wu L."/>
            <person name="Ma J."/>
        </authorList>
    </citation>
    <scope>NUCLEOTIDE SEQUENCE [LARGE SCALE GENOMIC DNA]</scope>
    <source>
        <strain evidence="1 2">CGMCC 1.12543</strain>
    </source>
</reference>
<dbReference type="Proteomes" id="UP001596099">
    <property type="component" value="Unassembled WGS sequence"/>
</dbReference>
<dbReference type="RefSeq" id="WP_247413970.1">
    <property type="nucleotide sequence ID" value="NZ_JALLGW010000001.1"/>
</dbReference>
<comment type="caution">
    <text evidence="1">The sequence shown here is derived from an EMBL/GenBank/DDBJ whole genome shotgun (WGS) entry which is preliminary data.</text>
</comment>